<name>A0A917H2N2_9BACT</name>
<reference evidence="3" key="1">
    <citation type="journal article" date="2014" name="Int. J. Syst. Evol. Microbiol.">
        <title>Complete genome sequence of Corynebacterium casei LMG S-19264T (=DSM 44701T), isolated from a smear-ripened cheese.</title>
        <authorList>
            <consortium name="US DOE Joint Genome Institute (JGI-PGF)"/>
            <person name="Walter F."/>
            <person name="Albersmeier A."/>
            <person name="Kalinowski J."/>
            <person name="Ruckert C."/>
        </authorList>
    </citation>
    <scope>NUCLEOTIDE SEQUENCE</scope>
    <source>
        <strain evidence="3">CGMCC 1.12997</strain>
    </source>
</reference>
<dbReference type="AlphaFoldDB" id="A0A917H2N2"/>
<reference evidence="3" key="2">
    <citation type="submission" date="2020-09" db="EMBL/GenBank/DDBJ databases">
        <authorList>
            <person name="Sun Q."/>
            <person name="Zhou Y."/>
        </authorList>
    </citation>
    <scope>NUCLEOTIDE SEQUENCE</scope>
    <source>
        <strain evidence="3">CGMCC 1.12997</strain>
    </source>
</reference>
<dbReference type="SUPFAM" id="SSF48208">
    <property type="entry name" value="Six-hairpin glycosidases"/>
    <property type="match status" value="1"/>
</dbReference>
<dbReference type="InterPro" id="IPR012341">
    <property type="entry name" value="6hp_glycosidase-like_sf"/>
</dbReference>
<dbReference type="InterPro" id="IPR054491">
    <property type="entry name" value="MGH1-like_GH"/>
</dbReference>
<dbReference type="Proteomes" id="UP000647241">
    <property type="component" value="Unassembled WGS sequence"/>
</dbReference>
<gene>
    <name evidence="3" type="ORF">GCM10011585_03960</name>
</gene>
<accession>A0A917H2N2</accession>
<dbReference type="EMBL" id="BMGT01000001">
    <property type="protein sequence ID" value="GGG65475.1"/>
    <property type="molecule type" value="Genomic_DNA"/>
</dbReference>
<evidence type="ECO:0000313" key="4">
    <source>
        <dbReference type="Proteomes" id="UP000647241"/>
    </source>
</evidence>
<evidence type="ECO:0000313" key="3">
    <source>
        <dbReference type="EMBL" id="GGG65475.1"/>
    </source>
</evidence>
<dbReference type="InterPro" id="IPR008928">
    <property type="entry name" value="6-hairpin_glycosidase_sf"/>
</dbReference>
<feature type="signal peptide" evidence="1">
    <location>
        <begin position="1"/>
        <end position="33"/>
    </location>
</feature>
<proteinExistence type="predicted"/>
<comment type="caution">
    <text evidence="3">The sequence shown here is derived from an EMBL/GenBank/DDBJ whole genome shotgun (WGS) entry which is preliminary data.</text>
</comment>
<evidence type="ECO:0000256" key="1">
    <source>
        <dbReference type="SAM" id="SignalP"/>
    </source>
</evidence>
<keyword evidence="4" id="KW-1185">Reference proteome</keyword>
<feature type="chain" id="PRO_5036999156" description="Mannosylglycerate hydrolase MGH1-like glycoside hydrolase domain-containing protein" evidence="1">
    <location>
        <begin position="34"/>
        <end position="456"/>
    </location>
</feature>
<dbReference type="RefSeq" id="WP_229739019.1">
    <property type="nucleotide sequence ID" value="NZ_BMGT01000001.1"/>
</dbReference>
<feature type="domain" description="Mannosylglycerate hydrolase MGH1-like glycoside hydrolase" evidence="2">
    <location>
        <begin position="121"/>
        <end position="431"/>
    </location>
</feature>
<protein>
    <recommendedName>
        <fullName evidence="2">Mannosylglycerate hydrolase MGH1-like glycoside hydrolase domain-containing protein</fullName>
    </recommendedName>
</protein>
<dbReference type="Pfam" id="PF22422">
    <property type="entry name" value="MGH1-like_GH"/>
    <property type="match status" value="1"/>
</dbReference>
<organism evidence="3 4">
    <name type="scientific">Edaphobacter dinghuensis</name>
    <dbReference type="NCBI Taxonomy" id="1560005"/>
    <lineage>
        <taxon>Bacteria</taxon>
        <taxon>Pseudomonadati</taxon>
        <taxon>Acidobacteriota</taxon>
        <taxon>Terriglobia</taxon>
        <taxon>Terriglobales</taxon>
        <taxon>Acidobacteriaceae</taxon>
        <taxon>Edaphobacter</taxon>
    </lineage>
</organism>
<dbReference type="GO" id="GO:0005975">
    <property type="term" value="P:carbohydrate metabolic process"/>
    <property type="evidence" value="ECO:0007669"/>
    <property type="project" value="InterPro"/>
</dbReference>
<sequence length="456" mass="50798">MMQPTKRSLPRRDFLKLTALTTGASLVPSLALAEAAKPAASPAPPAFPSNDPRWQRTWDAAIAALTGNIHTMPRYPHPVLVEGSVYPGIWQECAPQEGLVYGTLSQYITPASKDEEPLKVARNNHMAFFALQRPDGQLPASVKLADPIQNPGGYGQLQMVVPIAATAWELSQLTGDDELLVAAYMACSRWDAWLRQYRDTRKTGLVEGFCTYDTGHDNSPRWKGIPNRCPDADARKCPDLPTMPRLCPDLSATVYGGRVALAQMAKALAKHNEADRWEQDAETIRRLIIDKLYDPKDAAFYDLDAQNNFVRVRGDVITRVLGEHVLKPSDPKDAAIFEAVWTRQIHNPKAFWAPYPLPSIAMDDPSFVRPIPRNSWGGATQALTALRAPRWMTYYGKQAELNHLMMQWCEAISCHTEFRQQMDPLTGDFTQADPSGYSPAALAYLDFIHRLSKSAV</sequence>
<dbReference type="Gene3D" id="1.50.10.10">
    <property type="match status" value="1"/>
</dbReference>
<evidence type="ECO:0000259" key="2">
    <source>
        <dbReference type="Pfam" id="PF22422"/>
    </source>
</evidence>
<keyword evidence="1" id="KW-0732">Signal</keyword>
<dbReference type="InterPro" id="IPR006311">
    <property type="entry name" value="TAT_signal"/>
</dbReference>
<dbReference type="PROSITE" id="PS51318">
    <property type="entry name" value="TAT"/>
    <property type="match status" value="1"/>
</dbReference>